<proteinExistence type="predicted"/>
<dbReference type="Proteomes" id="UP001289374">
    <property type="component" value="Unassembled WGS sequence"/>
</dbReference>
<keyword evidence="5" id="KW-0539">Nucleus</keyword>
<dbReference type="GO" id="GO:0043565">
    <property type="term" value="F:sequence-specific DNA binding"/>
    <property type="evidence" value="ECO:0007669"/>
    <property type="project" value="InterPro"/>
</dbReference>
<keyword evidence="3" id="KW-0238">DNA-binding</keyword>
<evidence type="ECO:0000313" key="8">
    <source>
        <dbReference type="EMBL" id="KAK4411157.1"/>
    </source>
</evidence>
<evidence type="ECO:0000256" key="4">
    <source>
        <dbReference type="ARBA" id="ARBA00023163"/>
    </source>
</evidence>
<accession>A0AAE1XFX5</accession>
<dbReference type="InterPro" id="IPR036576">
    <property type="entry name" value="WRKY_dom_sf"/>
</dbReference>
<dbReference type="PANTHER" id="PTHR31221:SF137">
    <property type="entry name" value="WRKY TRANSCRIPTION FACTOR 12-RELATED"/>
    <property type="match status" value="1"/>
</dbReference>
<dbReference type="Pfam" id="PF03106">
    <property type="entry name" value="WRKY"/>
    <property type="match status" value="1"/>
</dbReference>
<dbReference type="EMBL" id="JACGWL010000001">
    <property type="protein sequence ID" value="KAK4411157.1"/>
    <property type="molecule type" value="Genomic_DNA"/>
</dbReference>
<evidence type="ECO:0000256" key="3">
    <source>
        <dbReference type="ARBA" id="ARBA00023125"/>
    </source>
</evidence>
<dbReference type="PANTHER" id="PTHR31221">
    <property type="entry name" value="WRKY TRANSCRIPTION FACTOR PROTEIN 1-RELATED"/>
    <property type="match status" value="1"/>
</dbReference>
<reference evidence="8" key="1">
    <citation type="submission" date="2020-06" db="EMBL/GenBank/DDBJ databases">
        <authorList>
            <person name="Li T."/>
            <person name="Hu X."/>
            <person name="Zhang T."/>
            <person name="Song X."/>
            <person name="Zhang H."/>
            <person name="Dai N."/>
            <person name="Sheng W."/>
            <person name="Hou X."/>
            <person name="Wei L."/>
        </authorList>
    </citation>
    <scope>NUCLEOTIDE SEQUENCE</scope>
    <source>
        <strain evidence="8">K16</strain>
        <tissue evidence="8">Leaf</tissue>
    </source>
</reference>
<feature type="compositionally biased region" description="Polar residues" evidence="6">
    <location>
        <begin position="76"/>
        <end position="98"/>
    </location>
</feature>
<dbReference type="SUPFAM" id="SSF118290">
    <property type="entry name" value="WRKY DNA-binding domain"/>
    <property type="match status" value="1"/>
</dbReference>
<evidence type="ECO:0000256" key="6">
    <source>
        <dbReference type="SAM" id="MobiDB-lite"/>
    </source>
</evidence>
<dbReference type="SMART" id="SM00774">
    <property type="entry name" value="WRKY"/>
    <property type="match status" value="1"/>
</dbReference>
<gene>
    <name evidence="8" type="ORF">Sango_0188700</name>
</gene>
<dbReference type="PROSITE" id="PS50811">
    <property type="entry name" value="WRKY"/>
    <property type="match status" value="1"/>
</dbReference>
<protein>
    <submittedName>
        <fullName evidence="8">WRKY transcription factor 12</fullName>
    </submittedName>
</protein>
<keyword evidence="9" id="KW-1185">Reference proteome</keyword>
<feature type="domain" description="WRKY" evidence="7">
    <location>
        <begin position="106"/>
        <end position="135"/>
    </location>
</feature>
<dbReference type="AlphaFoldDB" id="A0AAE1XFX5"/>
<keyword evidence="2" id="KW-0805">Transcription regulation</keyword>
<evidence type="ECO:0000256" key="2">
    <source>
        <dbReference type="ARBA" id="ARBA00023015"/>
    </source>
</evidence>
<feature type="region of interest" description="Disordered" evidence="6">
    <location>
        <begin position="74"/>
        <end position="105"/>
    </location>
</feature>
<evidence type="ECO:0000256" key="5">
    <source>
        <dbReference type="ARBA" id="ARBA00023242"/>
    </source>
</evidence>
<name>A0AAE1XFX5_9LAMI</name>
<evidence type="ECO:0000259" key="7">
    <source>
        <dbReference type="PROSITE" id="PS50811"/>
    </source>
</evidence>
<comment type="subcellular location">
    <subcellularLocation>
        <location evidence="1">Nucleus</location>
    </subcellularLocation>
</comment>
<dbReference type="InterPro" id="IPR044810">
    <property type="entry name" value="WRKY_plant"/>
</dbReference>
<organism evidence="8 9">
    <name type="scientific">Sesamum angolense</name>
    <dbReference type="NCBI Taxonomy" id="2727404"/>
    <lineage>
        <taxon>Eukaryota</taxon>
        <taxon>Viridiplantae</taxon>
        <taxon>Streptophyta</taxon>
        <taxon>Embryophyta</taxon>
        <taxon>Tracheophyta</taxon>
        <taxon>Spermatophyta</taxon>
        <taxon>Magnoliopsida</taxon>
        <taxon>eudicotyledons</taxon>
        <taxon>Gunneridae</taxon>
        <taxon>Pentapetalae</taxon>
        <taxon>asterids</taxon>
        <taxon>lamiids</taxon>
        <taxon>Lamiales</taxon>
        <taxon>Pedaliaceae</taxon>
        <taxon>Sesamum</taxon>
    </lineage>
</organism>
<dbReference type="Gene3D" id="2.20.25.80">
    <property type="entry name" value="WRKY domain"/>
    <property type="match status" value="1"/>
</dbReference>
<dbReference type="InterPro" id="IPR003657">
    <property type="entry name" value="WRKY_dom"/>
</dbReference>
<evidence type="ECO:0000313" key="9">
    <source>
        <dbReference type="Proteomes" id="UP001289374"/>
    </source>
</evidence>
<reference evidence="8" key="2">
    <citation type="journal article" date="2024" name="Plant">
        <title>Genomic evolution and insights into agronomic trait innovations of Sesamum species.</title>
        <authorList>
            <person name="Miao H."/>
            <person name="Wang L."/>
            <person name="Qu L."/>
            <person name="Liu H."/>
            <person name="Sun Y."/>
            <person name="Le M."/>
            <person name="Wang Q."/>
            <person name="Wei S."/>
            <person name="Zheng Y."/>
            <person name="Lin W."/>
            <person name="Duan Y."/>
            <person name="Cao H."/>
            <person name="Xiong S."/>
            <person name="Wang X."/>
            <person name="Wei L."/>
            <person name="Li C."/>
            <person name="Ma Q."/>
            <person name="Ju M."/>
            <person name="Zhao R."/>
            <person name="Li G."/>
            <person name="Mu C."/>
            <person name="Tian Q."/>
            <person name="Mei H."/>
            <person name="Zhang T."/>
            <person name="Gao T."/>
            <person name="Zhang H."/>
        </authorList>
    </citation>
    <scope>NUCLEOTIDE SEQUENCE</scope>
    <source>
        <strain evidence="8">K16</strain>
    </source>
</reference>
<dbReference type="GO" id="GO:0003700">
    <property type="term" value="F:DNA-binding transcription factor activity"/>
    <property type="evidence" value="ECO:0007669"/>
    <property type="project" value="InterPro"/>
</dbReference>
<dbReference type="GO" id="GO:0005634">
    <property type="term" value="C:nucleus"/>
    <property type="evidence" value="ECO:0007669"/>
    <property type="project" value="UniProtKB-SubCell"/>
</dbReference>
<sequence length="135" mass="15336">MEGERGTTLPPIYDPPPPPLQICSFSAAPHQEMGFVQFEDDHHHHHHNQVLSFLVTPPPLSHHHNMPSLTAKPTAAATNASSGFNHSDQFVNSRPSWNNDHHQTRSDVDVLDDGYKWRKYGQKVVKNSLHPRREI</sequence>
<comment type="caution">
    <text evidence="8">The sequence shown here is derived from an EMBL/GenBank/DDBJ whole genome shotgun (WGS) entry which is preliminary data.</text>
</comment>
<evidence type="ECO:0000256" key="1">
    <source>
        <dbReference type="ARBA" id="ARBA00004123"/>
    </source>
</evidence>
<keyword evidence="4" id="KW-0804">Transcription</keyword>